<protein>
    <recommendedName>
        <fullName evidence="3">Terminase</fullName>
    </recommendedName>
</protein>
<reference evidence="1 2" key="1">
    <citation type="journal article" date="2019" name="ACS Chem. Biol.">
        <title>Identification and Mobilization of a Cryptic Antibiotic Biosynthesis Gene Locus from a Human-Pathogenic Nocardia Isolate.</title>
        <authorList>
            <person name="Herisse M."/>
            <person name="Ishida K."/>
            <person name="Porter J.L."/>
            <person name="Howden B."/>
            <person name="Hertweck C."/>
            <person name="Stinear T.P."/>
            <person name="Pidot S.J."/>
        </authorList>
    </citation>
    <scope>NUCLEOTIDE SEQUENCE [LARGE SCALE GENOMIC DNA]</scope>
    <source>
        <strain evidence="1 2">AUSMDU00012715</strain>
    </source>
</reference>
<organism evidence="1 2">
    <name type="scientific">Nocardia terpenica</name>
    <dbReference type="NCBI Taxonomy" id="455432"/>
    <lineage>
        <taxon>Bacteria</taxon>
        <taxon>Bacillati</taxon>
        <taxon>Actinomycetota</taxon>
        <taxon>Actinomycetes</taxon>
        <taxon>Mycobacteriales</taxon>
        <taxon>Nocardiaceae</taxon>
        <taxon>Nocardia</taxon>
    </lineage>
</organism>
<dbReference type="RefSeq" id="WP_238845157.1">
    <property type="nucleotide sequence ID" value="NZ_CP046173.1"/>
</dbReference>
<sequence length="148" mass="16621">MDTPRRGCEQPRIYTPPRRELTRETSHGFSVIEFAENTLGIRLLPWQKWLFLHALELRDDGLYRFRTVLVLVARQSGKTFVMLILALCHLYVRGSRTVIGTAQDLANAEKAWGEAVEIAESVPELAAGIRHVVKVNGKKSLVLAGGQQ</sequence>
<dbReference type="Gene3D" id="3.40.50.300">
    <property type="entry name" value="P-loop containing nucleotide triphosphate hydrolases"/>
    <property type="match status" value="1"/>
</dbReference>
<evidence type="ECO:0000313" key="1">
    <source>
        <dbReference type="EMBL" id="QIS20598.1"/>
    </source>
</evidence>
<gene>
    <name evidence="1" type="ORF">F6W96_22175</name>
</gene>
<proteinExistence type="predicted"/>
<name>A0A6G9Z4Y3_9NOCA</name>
<evidence type="ECO:0000313" key="2">
    <source>
        <dbReference type="Proteomes" id="UP000500953"/>
    </source>
</evidence>
<dbReference type="Pfam" id="PF03237">
    <property type="entry name" value="Terminase_6N"/>
    <property type="match status" value="1"/>
</dbReference>
<accession>A0A6G9Z4Y3</accession>
<dbReference type="InterPro" id="IPR027417">
    <property type="entry name" value="P-loop_NTPase"/>
</dbReference>
<evidence type="ECO:0008006" key="3">
    <source>
        <dbReference type="Google" id="ProtNLM"/>
    </source>
</evidence>
<dbReference type="AlphaFoldDB" id="A0A6G9Z4Y3"/>
<dbReference type="Proteomes" id="UP000500953">
    <property type="component" value="Chromosome"/>
</dbReference>
<dbReference type="EMBL" id="CP046173">
    <property type="protein sequence ID" value="QIS20598.1"/>
    <property type="molecule type" value="Genomic_DNA"/>
</dbReference>